<evidence type="ECO:0000256" key="1">
    <source>
        <dbReference type="ARBA" id="ARBA00005564"/>
    </source>
</evidence>
<dbReference type="GO" id="GO:0017057">
    <property type="term" value="F:6-phosphogluconolactonase activity"/>
    <property type="evidence" value="ECO:0007669"/>
    <property type="project" value="TreeGrafter"/>
</dbReference>
<comment type="similarity">
    <text evidence="1">Belongs to the cycloisomerase 2 family.</text>
</comment>
<dbReference type="EMBL" id="FCOE02000003">
    <property type="protein sequence ID" value="SAK49038.1"/>
    <property type="molecule type" value="Genomic_DNA"/>
</dbReference>
<dbReference type="InterPro" id="IPR050282">
    <property type="entry name" value="Cycloisomerase_2"/>
</dbReference>
<keyword evidence="2" id="KW-0313">Glucose metabolism</keyword>
<gene>
    <name evidence="4" type="ORF">AWB80_01295</name>
</gene>
<protein>
    <submittedName>
        <fullName evidence="4">6-phosphogluconolactonase</fullName>
    </submittedName>
</protein>
<dbReference type="InterPro" id="IPR011048">
    <property type="entry name" value="Haem_d1_sf"/>
</dbReference>
<dbReference type="STRING" id="1777141.AWB80_01295"/>
<accession>A0A157ZU17</accession>
<dbReference type="GO" id="GO:0005829">
    <property type="term" value="C:cytosol"/>
    <property type="evidence" value="ECO:0007669"/>
    <property type="project" value="TreeGrafter"/>
</dbReference>
<dbReference type="Proteomes" id="UP000054911">
    <property type="component" value="Unassembled WGS sequence"/>
</dbReference>
<sequence length="374" mass="40891">MTPTRVSAQTTRQTPMNGKTPMFAYVGSRTTRERNARGDGISVYRVDTETGSLVFVQLVKDLVNPSFLALSKDGEHLYTVHGDMSDISAFKVNRATGELTFLNRQSTEGKNPVYLAIDPSGRFIVVSNHIGASLAVLPIAEDGSLKPLSQLVKLEGPIGPHRVEQKQSKPHFNPFDPTGDFVIVPDKGLDRVFSFRFRDGQLTPANPAFVVSRETSGPRHIAFHQKAQYAYVVNELDSTVTTYRYESGKGALHPLQILSTLPATFTGNSRASEIEVDRAGRFVYASNRGYDSIATFAIDQSTGLLTFVESTQTNGRTPRYITSSPDGRFMYALNEESDTIVAFAIDAATGRLKPTGFSVESGSPVCMVFSTQQA</sequence>
<name>A0A157ZU17_9BURK</name>
<evidence type="ECO:0000313" key="5">
    <source>
        <dbReference type="Proteomes" id="UP000054911"/>
    </source>
</evidence>
<dbReference type="PANTHER" id="PTHR30344:SF1">
    <property type="entry name" value="6-PHOSPHOGLUCONOLACTONASE"/>
    <property type="match status" value="1"/>
</dbReference>
<dbReference type="SUPFAM" id="SSF51004">
    <property type="entry name" value="C-terminal (heme d1) domain of cytochrome cd1-nitrite reductase"/>
    <property type="match status" value="1"/>
</dbReference>
<reference evidence="4" key="1">
    <citation type="submission" date="2016-01" db="EMBL/GenBank/DDBJ databases">
        <authorList>
            <person name="Peeters C."/>
        </authorList>
    </citation>
    <scope>NUCLEOTIDE SEQUENCE [LARGE SCALE GENOMIC DNA]</scope>
    <source>
        <strain evidence="4">LMG 29323</strain>
    </source>
</reference>
<dbReference type="InterPro" id="IPR015943">
    <property type="entry name" value="WD40/YVTN_repeat-like_dom_sf"/>
</dbReference>
<evidence type="ECO:0000256" key="3">
    <source>
        <dbReference type="SAM" id="MobiDB-lite"/>
    </source>
</evidence>
<comment type="caution">
    <text evidence="4">The sequence shown here is derived from an EMBL/GenBank/DDBJ whole genome shotgun (WGS) entry which is preliminary data.</text>
</comment>
<evidence type="ECO:0000256" key="2">
    <source>
        <dbReference type="ARBA" id="ARBA00022526"/>
    </source>
</evidence>
<dbReference type="Pfam" id="PF10282">
    <property type="entry name" value="Lactonase"/>
    <property type="match status" value="1"/>
</dbReference>
<feature type="region of interest" description="Disordered" evidence="3">
    <location>
        <begin position="1"/>
        <end position="20"/>
    </location>
</feature>
<keyword evidence="5" id="KW-1185">Reference proteome</keyword>
<keyword evidence="2" id="KW-0119">Carbohydrate metabolism</keyword>
<dbReference type="PANTHER" id="PTHR30344">
    <property type="entry name" value="6-PHOSPHOGLUCONOLACTONASE-RELATED"/>
    <property type="match status" value="1"/>
</dbReference>
<evidence type="ECO:0000313" key="4">
    <source>
        <dbReference type="EMBL" id="SAK49038.1"/>
    </source>
</evidence>
<organism evidence="4 5">
    <name type="scientific">Caballeronia pedi</name>
    <dbReference type="NCBI Taxonomy" id="1777141"/>
    <lineage>
        <taxon>Bacteria</taxon>
        <taxon>Pseudomonadati</taxon>
        <taxon>Pseudomonadota</taxon>
        <taxon>Betaproteobacteria</taxon>
        <taxon>Burkholderiales</taxon>
        <taxon>Burkholderiaceae</taxon>
        <taxon>Caballeronia</taxon>
    </lineage>
</organism>
<feature type="compositionally biased region" description="Polar residues" evidence="3">
    <location>
        <begin position="1"/>
        <end position="17"/>
    </location>
</feature>
<proteinExistence type="inferred from homology"/>
<dbReference type="AlphaFoldDB" id="A0A157ZU17"/>
<dbReference type="GO" id="GO:0006006">
    <property type="term" value="P:glucose metabolic process"/>
    <property type="evidence" value="ECO:0007669"/>
    <property type="project" value="UniProtKB-KW"/>
</dbReference>
<dbReference type="InterPro" id="IPR019405">
    <property type="entry name" value="Lactonase_7-beta_prop"/>
</dbReference>
<dbReference type="Gene3D" id="2.130.10.10">
    <property type="entry name" value="YVTN repeat-like/Quinoprotein amine dehydrogenase"/>
    <property type="match status" value="1"/>
</dbReference>